<feature type="region of interest" description="Disordered" evidence="1">
    <location>
        <begin position="1"/>
        <end position="45"/>
    </location>
</feature>
<organism evidence="2 3">
    <name type="scientific">Corynebacterium glaucum</name>
    <dbReference type="NCBI Taxonomy" id="187491"/>
    <lineage>
        <taxon>Bacteria</taxon>
        <taxon>Bacillati</taxon>
        <taxon>Actinomycetota</taxon>
        <taxon>Actinomycetes</taxon>
        <taxon>Mycobacteriales</taxon>
        <taxon>Corynebacteriaceae</taxon>
        <taxon>Corynebacterium</taxon>
    </lineage>
</organism>
<accession>A0A1Q2HVW7</accession>
<evidence type="ECO:0000256" key="1">
    <source>
        <dbReference type="SAM" id="MobiDB-lite"/>
    </source>
</evidence>
<dbReference type="RefSeq" id="WP_095659693.1">
    <property type="nucleotide sequence ID" value="NZ_CP019688.1"/>
</dbReference>
<evidence type="ECO:0000313" key="2">
    <source>
        <dbReference type="EMBL" id="AQQ14930.1"/>
    </source>
</evidence>
<dbReference type="OrthoDB" id="4426340at2"/>
<name>A0A1Q2HVW7_9CORY</name>
<protein>
    <submittedName>
        <fullName evidence="2">Uncharacterized protein</fullName>
    </submittedName>
</protein>
<reference evidence="2 3" key="1">
    <citation type="submission" date="2016-12" db="EMBL/GenBank/DDBJ databases">
        <authorList>
            <person name="Song W.-J."/>
            <person name="Kurnit D.M."/>
        </authorList>
    </citation>
    <scope>NUCLEOTIDE SEQUENCE [LARGE SCALE GENOMIC DNA]</scope>
    <source>
        <strain evidence="2 3">DSM 30827</strain>
    </source>
</reference>
<dbReference type="EMBL" id="CP019688">
    <property type="protein sequence ID" value="AQQ14930.1"/>
    <property type="molecule type" value="Genomic_DNA"/>
</dbReference>
<evidence type="ECO:0000313" key="3">
    <source>
        <dbReference type="Proteomes" id="UP000217209"/>
    </source>
</evidence>
<dbReference type="AlphaFoldDB" id="A0A1Q2HVW7"/>
<proteinExistence type="predicted"/>
<dbReference type="KEGG" id="cgv:CGLAU_04780"/>
<sequence length="69" mass="7577">MQNDPAKPGYTTEGSMNKPVDHDDDQFAQDTGSALGYGQEAEDSVEDAQLTYDISQDDDGEHPTIRDDK</sequence>
<keyword evidence="3" id="KW-1185">Reference proteome</keyword>
<gene>
    <name evidence="2" type="ORF">CGLAU_04780</name>
</gene>
<dbReference type="Proteomes" id="UP000217209">
    <property type="component" value="Chromosome"/>
</dbReference>